<dbReference type="SUPFAM" id="SSF51395">
    <property type="entry name" value="FMN-linked oxidoreductases"/>
    <property type="match status" value="1"/>
</dbReference>
<comment type="subunit">
    <text evidence="11">Homodimer.</text>
</comment>
<reference evidence="13 14" key="1">
    <citation type="journal article" date="2019" name="PLoS Genet.">
        <title>Convergent evolution of linked mating-type loci in basidiomycete fungi.</title>
        <authorList>
            <person name="Sun S."/>
            <person name="Coelho M.A."/>
            <person name="Heitman J."/>
            <person name="Nowrousian M."/>
        </authorList>
    </citation>
    <scope>NUCLEOTIDE SEQUENCE [LARGE SCALE GENOMIC DNA]</scope>
    <source>
        <strain evidence="13 14">CBS 4282</strain>
    </source>
</reference>
<dbReference type="InterPro" id="IPR013785">
    <property type="entry name" value="Aldolase_TIM"/>
</dbReference>
<evidence type="ECO:0000313" key="14">
    <source>
        <dbReference type="Proteomes" id="UP000473826"/>
    </source>
</evidence>
<keyword evidence="14" id="KW-1185">Reference proteome</keyword>
<dbReference type="UniPathway" id="UPA00070"/>
<keyword evidence="10 11" id="KW-0560">Oxidoreductase</keyword>
<dbReference type="PANTHER" id="PTHR48109:SF1">
    <property type="entry name" value="DIHYDROOROTATE DEHYDROGENASE (FUMARATE)"/>
    <property type="match status" value="1"/>
</dbReference>
<comment type="function">
    <text evidence="11">Catalyzes the conversion of dihydroorotate to orotate with fumarate as the electron acceptor.</text>
</comment>
<keyword evidence="6 11" id="KW-0963">Cytoplasm</keyword>
<dbReference type="Gene3D" id="2.30.26.10">
    <property type="entry name" value="Dihydroorotate Dehydrogenase A, chain A, domain 2"/>
    <property type="match status" value="1"/>
</dbReference>
<comment type="cofactor">
    <cofactor evidence="1 11">
        <name>FMN</name>
        <dbReference type="ChEBI" id="CHEBI:58210"/>
    </cofactor>
</comment>
<dbReference type="EC" id="1.3.98.1" evidence="11"/>
<organism evidence="13 14">
    <name type="scientific">Vanrija humicola</name>
    <name type="common">Yeast</name>
    <name type="synonym">Cryptococcus humicola</name>
    <dbReference type="NCBI Taxonomy" id="5417"/>
    <lineage>
        <taxon>Eukaryota</taxon>
        <taxon>Fungi</taxon>
        <taxon>Dikarya</taxon>
        <taxon>Basidiomycota</taxon>
        <taxon>Agaricomycotina</taxon>
        <taxon>Tremellomycetes</taxon>
        <taxon>Trichosporonales</taxon>
        <taxon>Trichosporonaceae</taxon>
        <taxon>Vanrija</taxon>
    </lineage>
</organism>
<dbReference type="PANTHER" id="PTHR48109">
    <property type="entry name" value="DIHYDROOROTATE DEHYDROGENASE (QUINONE), MITOCHONDRIAL-RELATED"/>
    <property type="match status" value="1"/>
</dbReference>
<sequence>MPPRLALDPPLLNAACPWATDLSYLRPLYESSSTGGITTRTSLVDGYPHDDSVNTFVFFDPADAGRVTGVFPQSFPADADANAASLNSFGLSPIKLDQYLDFARTLASEARAAGRTPKPIVVSVTGATPEDTGRAIRAVLAAAPSIPAPLAVEVNLSCPNVPGHPPPAYDARGLADYLAAFPSNPTLPVGLKTPPYTHADQFSMLVKAVAENRDKVSFLTSTNTLGNCLVLRGTEPALPELGFGGMAGPGIHPLSLGNVATLRRLLDAAGLHEVDLVGVGGVSDAAGYARMRAAGARFVGVATALGRQGPAVFDTILAARAKL</sequence>
<dbReference type="OrthoDB" id="14784at2759"/>
<dbReference type="AlphaFoldDB" id="A0A7D8Z770"/>
<evidence type="ECO:0000256" key="9">
    <source>
        <dbReference type="ARBA" id="ARBA00022975"/>
    </source>
</evidence>
<evidence type="ECO:0000256" key="6">
    <source>
        <dbReference type="ARBA" id="ARBA00022490"/>
    </source>
</evidence>
<evidence type="ECO:0000256" key="8">
    <source>
        <dbReference type="ARBA" id="ARBA00022643"/>
    </source>
</evidence>
<dbReference type="GO" id="GO:0006207">
    <property type="term" value="P:'de novo' pyrimidine nucleobase biosynthetic process"/>
    <property type="evidence" value="ECO:0007669"/>
    <property type="project" value="TreeGrafter"/>
</dbReference>
<evidence type="ECO:0000259" key="12">
    <source>
        <dbReference type="Pfam" id="PF01180"/>
    </source>
</evidence>
<dbReference type="InterPro" id="IPR033886">
    <property type="entry name" value="DHOD_1A"/>
</dbReference>
<dbReference type="GO" id="GO:0044205">
    <property type="term" value="P:'de novo' UMP biosynthetic process"/>
    <property type="evidence" value="ECO:0007669"/>
    <property type="project" value="UniProtKB-UniPathway"/>
</dbReference>
<dbReference type="GO" id="GO:1990663">
    <property type="term" value="F:dihydroorotate dehydrogenase (fumarate) activity"/>
    <property type="evidence" value="ECO:0007669"/>
    <property type="project" value="UniProtKB-EC"/>
</dbReference>
<dbReference type="InterPro" id="IPR023359">
    <property type="entry name" value="Dihydro_DH_chainA_dom2"/>
</dbReference>
<comment type="caution">
    <text evidence="13">The sequence shown here is derived from an EMBL/GenBank/DDBJ whole genome shotgun (WGS) entry which is preliminary data.</text>
</comment>
<evidence type="ECO:0000256" key="5">
    <source>
        <dbReference type="ARBA" id="ARBA00021374"/>
    </source>
</evidence>
<evidence type="ECO:0000256" key="10">
    <source>
        <dbReference type="ARBA" id="ARBA00023002"/>
    </source>
</evidence>
<evidence type="ECO:0000256" key="4">
    <source>
        <dbReference type="ARBA" id="ARBA00008008"/>
    </source>
</evidence>
<evidence type="ECO:0000256" key="1">
    <source>
        <dbReference type="ARBA" id="ARBA00001917"/>
    </source>
</evidence>
<dbReference type="EMBL" id="QKWK01000004">
    <property type="protein sequence ID" value="TXT11183.1"/>
    <property type="molecule type" value="Genomic_DNA"/>
</dbReference>
<dbReference type="InterPro" id="IPR050074">
    <property type="entry name" value="DHO_dehydrogenase"/>
</dbReference>
<keyword evidence="7 11" id="KW-0285">Flavoprotein</keyword>
<comment type="pathway">
    <text evidence="3 11">Pyrimidine metabolism; UMP biosynthesis via de novo pathway.</text>
</comment>
<gene>
    <name evidence="13" type="ORF">VHUM_01934</name>
</gene>
<dbReference type="GO" id="GO:0005737">
    <property type="term" value="C:cytoplasm"/>
    <property type="evidence" value="ECO:0007669"/>
    <property type="project" value="UniProtKB-SubCell"/>
</dbReference>
<evidence type="ECO:0000256" key="11">
    <source>
        <dbReference type="RuleBase" id="RU364042"/>
    </source>
</evidence>
<dbReference type="Proteomes" id="UP000473826">
    <property type="component" value="Unassembled WGS sequence"/>
</dbReference>
<dbReference type="InterPro" id="IPR005720">
    <property type="entry name" value="Dihydroorotate_DH_cat"/>
</dbReference>
<evidence type="ECO:0000256" key="7">
    <source>
        <dbReference type="ARBA" id="ARBA00022630"/>
    </source>
</evidence>
<comment type="similarity">
    <text evidence="4 11">Belongs to the dihydroorotate dehydrogenase family. Type 1 subfamily.</text>
</comment>
<evidence type="ECO:0000256" key="2">
    <source>
        <dbReference type="ARBA" id="ARBA00004496"/>
    </source>
</evidence>
<dbReference type="Pfam" id="PF01180">
    <property type="entry name" value="DHO_dh"/>
    <property type="match status" value="1"/>
</dbReference>
<comment type="subcellular location">
    <subcellularLocation>
        <location evidence="2 11">Cytoplasm</location>
    </subcellularLocation>
</comment>
<dbReference type="CDD" id="cd04741">
    <property type="entry name" value="DHOD_1A_like"/>
    <property type="match status" value="1"/>
</dbReference>
<name>A0A7D8Z770_VANHU</name>
<keyword evidence="8 11" id="KW-0288">FMN</keyword>
<feature type="domain" description="Dihydroorotate dehydrogenase catalytic" evidence="12">
    <location>
        <begin position="80"/>
        <end position="317"/>
    </location>
</feature>
<accession>A0A7D8Z770</accession>
<comment type="catalytic activity">
    <reaction evidence="11">
        <text>(S)-dihydroorotate + fumarate = orotate + succinate</text>
        <dbReference type="Rhea" id="RHEA:30059"/>
        <dbReference type="ChEBI" id="CHEBI:29806"/>
        <dbReference type="ChEBI" id="CHEBI:30031"/>
        <dbReference type="ChEBI" id="CHEBI:30839"/>
        <dbReference type="ChEBI" id="CHEBI:30864"/>
        <dbReference type="EC" id="1.3.98.1"/>
    </reaction>
</comment>
<dbReference type="Gene3D" id="3.20.20.70">
    <property type="entry name" value="Aldolase class I"/>
    <property type="match status" value="1"/>
</dbReference>
<evidence type="ECO:0000313" key="13">
    <source>
        <dbReference type="EMBL" id="TXT11183.1"/>
    </source>
</evidence>
<keyword evidence="9 11" id="KW-0665">Pyrimidine biosynthesis</keyword>
<proteinExistence type="inferred from homology"/>
<evidence type="ECO:0000256" key="3">
    <source>
        <dbReference type="ARBA" id="ARBA00004725"/>
    </source>
</evidence>
<protein>
    <recommendedName>
        <fullName evidence="5 11">Dihydroorotate dehydrogenase (fumarate)</fullName>
        <ecNumber evidence="11">1.3.98.1</ecNumber>
    </recommendedName>
    <alternativeName>
        <fullName evidence="11">Dihydroorotate oxidase</fullName>
    </alternativeName>
</protein>